<protein>
    <submittedName>
        <fullName evidence="1">Uncharacterized protein</fullName>
    </submittedName>
</protein>
<keyword evidence="2" id="KW-1185">Reference proteome</keyword>
<name>A0A3M7QRN5_BRAPC</name>
<dbReference type="Proteomes" id="UP000276133">
    <property type="component" value="Unassembled WGS sequence"/>
</dbReference>
<reference evidence="1 2" key="1">
    <citation type="journal article" date="2018" name="Sci. Rep.">
        <title>Genomic signatures of local adaptation to the degree of environmental predictability in rotifers.</title>
        <authorList>
            <person name="Franch-Gras L."/>
            <person name="Hahn C."/>
            <person name="Garcia-Roger E.M."/>
            <person name="Carmona M.J."/>
            <person name="Serra M."/>
            <person name="Gomez A."/>
        </authorList>
    </citation>
    <scope>NUCLEOTIDE SEQUENCE [LARGE SCALE GENOMIC DNA]</scope>
    <source>
        <strain evidence="1">HYR1</strain>
    </source>
</reference>
<gene>
    <name evidence="1" type="ORF">BpHYR1_017562</name>
</gene>
<sequence length="92" mass="11199">MKFIPSFHSKGCLFEYRIYFTVLHQMHIKPEESFIFRLKLKYRSSTVVYFGPLLFISKAIPQQHDHLVEFILNIYHLDLSKKTHYLTWTEDF</sequence>
<dbReference type="AlphaFoldDB" id="A0A3M7QRN5"/>
<organism evidence="1 2">
    <name type="scientific">Brachionus plicatilis</name>
    <name type="common">Marine rotifer</name>
    <name type="synonym">Brachionus muelleri</name>
    <dbReference type="NCBI Taxonomy" id="10195"/>
    <lineage>
        <taxon>Eukaryota</taxon>
        <taxon>Metazoa</taxon>
        <taxon>Spiralia</taxon>
        <taxon>Gnathifera</taxon>
        <taxon>Rotifera</taxon>
        <taxon>Eurotatoria</taxon>
        <taxon>Monogononta</taxon>
        <taxon>Pseudotrocha</taxon>
        <taxon>Ploima</taxon>
        <taxon>Brachionidae</taxon>
        <taxon>Brachionus</taxon>
    </lineage>
</organism>
<accession>A0A3M7QRN5</accession>
<evidence type="ECO:0000313" key="2">
    <source>
        <dbReference type="Proteomes" id="UP000276133"/>
    </source>
</evidence>
<evidence type="ECO:0000313" key="1">
    <source>
        <dbReference type="EMBL" id="RNA13982.1"/>
    </source>
</evidence>
<comment type="caution">
    <text evidence="1">The sequence shown here is derived from an EMBL/GenBank/DDBJ whole genome shotgun (WGS) entry which is preliminary data.</text>
</comment>
<proteinExistence type="predicted"/>
<dbReference type="EMBL" id="REGN01005281">
    <property type="protein sequence ID" value="RNA13982.1"/>
    <property type="molecule type" value="Genomic_DNA"/>
</dbReference>